<name>A0A285RVG8_9FIRM</name>
<dbReference type="PANTHER" id="PTHR22916">
    <property type="entry name" value="GLYCOSYLTRANSFERASE"/>
    <property type="match status" value="1"/>
</dbReference>
<dbReference type="Pfam" id="PF00535">
    <property type="entry name" value="Glycos_transf_2"/>
    <property type="match status" value="1"/>
</dbReference>
<keyword evidence="2" id="KW-0808">Transferase</keyword>
<dbReference type="AlphaFoldDB" id="A0A285RVG8"/>
<dbReference type="PANTHER" id="PTHR22916:SF3">
    <property type="entry name" value="UDP-GLCNAC:BETAGAL BETA-1,3-N-ACETYLGLUCOSAMINYLTRANSFERASE-LIKE PROTEIN 1"/>
    <property type="match status" value="1"/>
</dbReference>
<gene>
    <name evidence="2" type="ORF">SAMN02910411_1441</name>
</gene>
<organism evidence="2 3">
    <name type="scientific">Pseudobutyrivibrio ruminis DSM 9787</name>
    <dbReference type="NCBI Taxonomy" id="1123011"/>
    <lineage>
        <taxon>Bacteria</taxon>
        <taxon>Bacillati</taxon>
        <taxon>Bacillota</taxon>
        <taxon>Clostridia</taxon>
        <taxon>Lachnospirales</taxon>
        <taxon>Lachnospiraceae</taxon>
        <taxon>Pseudobutyrivibrio</taxon>
    </lineage>
</organism>
<protein>
    <submittedName>
        <fullName evidence="2">Glycosyltransferase involved in cell wall bisynthesis</fullName>
    </submittedName>
</protein>
<dbReference type="RefSeq" id="WP_097075979.1">
    <property type="nucleotide sequence ID" value="NZ_OBMR01000004.1"/>
</dbReference>
<dbReference type="SUPFAM" id="SSF53335">
    <property type="entry name" value="S-adenosyl-L-methionine-dependent methyltransferases"/>
    <property type="match status" value="1"/>
</dbReference>
<dbReference type="SUPFAM" id="SSF53448">
    <property type="entry name" value="Nucleotide-diphospho-sugar transferases"/>
    <property type="match status" value="1"/>
</dbReference>
<dbReference type="InterPro" id="IPR001173">
    <property type="entry name" value="Glyco_trans_2-like"/>
</dbReference>
<dbReference type="InterPro" id="IPR029044">
    <property type="entry name" value="Nucleotide-diphossugar_trans"/>
</dbReference>
<dbReference type="Gene3D" id="3.90.550.10">
    <property type="entry name" value="Spore Coat Polysaccharide Biosynthesis Protein SpsA, Chain A"/>
    <property type="match status" value="1"/>
</dbReference>
<accession>A0A285RVG8</accession>
<proteinExistence type="predicted"/>
<evidence type="ECO:0000313" key="2">
    <source>
        <dbReference type="EMBL" id="SOB98399.1"/>
    </source>
</evidence>
<dbReference type="Proteomes" id="UP000219563">
    <property type="component" value="Unassembled WGS sequence"/>
</dbReference>
<dbReference type="InterPro" id="IPR029063">
    <property type="entry name" value="SAM-dependent_MTases_sf"/>
</dbReference>
<dbReference type="EMBL" id="OBMR01000004">
    <property type="protein sequence ID" value="SOB98399.1"/>
    <property type="molecule type" value="Genomic_DNA"/>
</dbReference>
<feature type="domain" description="Glycosyltransferase 2-like" evidence="1">
    <location>
        <begin position="7"/>
        <end position="131"/>
    </location>
</feature>
<evidence type="ECO:0000313" key="3">
    <source>
        <dbReference type="Proteomes" id="UP000219563"/>
    </source>
</evidence>
<sequence>MVKKLVSIIIPVYNGSNYVAEAVESALNQTYENVEVIVVNDGSDDNGKTREVLKRYDNRIKYIEKENGGVASALNEGIRNMSGDYFAWLSHDDIFDNNKIKIQVEDIEKSGDSQCISAMNYIFFDEESKAEIATDFQKYYPINRIEKSIFILLWGELHFSSLLFHKDHFKRVGLFNENLLTAQDNDFLFRLLRGQRIVFNTNYASRVRLHKESGTSTNKDILNAENSRMYEMLLNQLSEKELEEIGGTAKRTRDKIKSIITSMSPIRDDLPELIDGRDENIVLVGAGGYGRRVNYELRANGIRPLLFLDNDRSKEGKIIDGVLCKKLCKENIPENATIIVTNKFYKTLEKILETYGEKNIINKYDFDRQMINK</sequence>
<reference evidence="2 3" key="1">
    <citation type="submission" date="2017-08" db="EMBL/GenBank/DDBJ databases">
        <authorList>
            <person name="de Groot N.N."/>
        </authorList>
    </citation>
    <scope>NUCLEOTIDE SEQUENCE [LARGE SCALE GENOMIC DNA]</scope>
    <source>
        <strain evidence="2 3">DSM 9787</strain>
    </source>
</reference>
<evidence type="ECO:0000259" key="1">
    <source>
        <dbReference type="Pfam" id="PF00535"/>
    </source>
</evidence>
<dbReference type="GO" id="GO:0016758">
    <property type="term" value="F:hexosyltransferase activity"/>
    <property type="evidence" value="ECO:0007669"/>
    <property type="project" value="UniProtKB-ARBA"/>
</dbReference>